<name>A0AAD9KPX1_RIDPI</name>
<dbReference type="EMBL" id="JAODUO010000784">
    <property type="protein sequence ID" value="KAK2174675.1"/>
    <property type="molecule type" value="Genomic_DNA"/>
</dbReference>
<dbReference type="PANTHER" id="PTHR35001">
    <property type="entry name" value="COLLAGEN IV NC1 DOMAIN-CONTAINING PROTEIN"/>
    <property type="match status" value="1"/>
</dbReference>
<dbReference type="SUPFAM" id="SSF141571">
    <property type="entry name" value="Pentapeptide repeat-like"/>
    <property type="match status" value="1"/>
</dbReference>
<proteinExistence type="predicted"/>
<feature type="compositionally biased region" description="Basic residues" evidence="1">
    <location>
        <begin position="248"/>
        <end position="295"/>
    </location>
</feature>
<evidence type="ECO:0000313" key="3">
    <source>
        <dbReference type="Proteomes" id="UP001209878"/>
    </source>
</evidence>
<dbReference type="AlphaFoldDB" id="A0AAD9KPX1"/>
<gene>
    <name evidence="2" type="ORF">NP493_781g01004</name>
</gene>
<feature type="region of interest" description="Disordered" evidence="1">
    <location>
        <begin position="239"/>
        <end position="304"/>
    </location>
</feature>
<reference evidence="2" key="1">
    <citation type="journal article" date="2023" name="Mol. Biol. Evol.">
        <title>Third-Generation Sequencing Reveals the Adaptive Role of the Epigenome in Three Deep-Sea Polychaetes.</title>
        <authorList>
            <person name="Perez M."/>
            <person name="Aroh O."/>
            <person name="Sun Y."/>
            <person name="Lan Y."/>
            <person name="Juniper S.K."/>
            <person name="Young C.R."/>
            <person name="Angers B."/>
            <person name="Qian P.Y."/>
        </authorList>
    </citation>
    <scope>NUCLEOTIDE SEQUENCE</scope>
    <source>
        <strain evidence="2">R07B-5</strain>
    </source>
</reference>
<dbReference type="PANTHER" id="PTHR35001:SF3">
    <property type="entry name" value="RIBOSOME-BINDING PROTEIN 1"/>
    <property type="match status" value="1"/>
</dbReference>
<comment type="caution">
    <text evidence="2">The sequence shown here is derived from an EMBL/GenBank/DDBJ whole genome shotgun (WGS) entry which is preliminary data.</text>
</comment>
<sequence length="304" mass="33762">MAISEALFQNIKFDGRDTAPVCHAKLLGVTISQDLTWNKYVENIVKKAGKRVYMVYQLKREWITLKDLVTVYVSVVRSVLEYACPVRHINLSRYLSDNIHIIQKRALTCIFPGLGSAEILRRVNLDTLKVRRDSLCQTYFCIIKVGTHRLNHLLPDKRHTKYNISQEHVYPLPVTRTNRFCNSFIPWGLYNCQQARLGSARLGSARLGSARLGSARLGSARLGSARLGSARLGSARLGSARLGSARHGTARHGTARHGTARHGTARHGTARHGTARHGTARHGTARHGTARHGTARHGTCIDIL</sequence>
<evidence type="ECO:0000256" key="1">
    <source>
        <dbReference type="SAM" id="MobiDB-lite"/>
    </source>
</evidence>
<keyword evidence="3" id="KW-1185">Reference proteome</keyword>
<dbReference type="Proteomes" id="UP001209878">
    <property type="component" value="Unassembled WGS sequence"/>
</dbReference>
<protein>
    <submittedName>
        <fullName evidence="2">Uncharacterized protein</fullName>
    </submittedName>
</protein>
<dbReference type="Gene3D" id="2.160.20.80">
    <property type="entry name" value="E3 ubiquitin-protein ligase SopA"/>
    <property type="match status" value="1"/>
</dbReference>
<accession>A0AAD9KPX1</accession>
<evidence type="ECO:0000313" key="2">
    <source>
        <dbReference type="EMBL" id="KAK2174675.1"/>
    </source>
</evidence>
<organism evidence="2 3">
    <name type="scientific">Ridgeia piscesae</name>
    <name type="common">Tubeworm</name>
    <dbReference type="NCBI Taxonomy" id="27915"/>
    <lineage>
        <taxon>Eukaryota</taxon>
        <taxon>Metazoa</taxon>
        <taxon>Spiralia</taxon>
        <taxon>Lophotrochozoa</taxon>
        <taxon>Annelida</taxon>
        <taxon>Polychaeta</taxon>
        <taxon>Sedentaria</taxon>
        <taxon>Canalipalpata</taxon>
        <taxon>Sabellida</taxon>
        <taxon>Siboglinidae</taxon>
        <taxon>Ridgeia</taxon>
    </lineage>
</organism>